<evidence type="ECO:0008006" key="3">
    <source>
        <dbReference type="Google" id="ProtNLM"/>
    </source>
</evidence>
<comment type="caution">
    <text evidence="1">The sequence shown here is derived from an EMBL/GenBank/DDBJ whole genome shotgun (WGS) entry which is preliminary data.</text>
</comment>
<evidence type="ECO:0000313" key="1">
    <source>
        <dbReference type="EMBL" id="GAA4446984.1"/>
    </source>
</evidence>
<dbReference type="EMBL" id="BAABEY010000036">
    <property type="protein sequence ID" value="GAA4446984.1"/>
    <property type="molecule type" value="Genomic_DNA"/>
</dbReference>
<protein>
    <recommendedName>
        <fullName evidence="3">DNA-binding protein</fullName>
    </recommendedName>
</protein>
<name>A0ABP8MAF5_9BACT</name>
<keyword evidence="2" id="KW-1185">Reference proteome</keyword>
<gene>
    <name evidence="1" type="ORF">GCM10023091_41120</name>
</gene>
<sequence>MVQKAIAEHGSMSRKEIDELLWMKLPDWMDEVQKKNKVKNLVYELRTLGKIKNMGTYRDPSWIISKKTI</sequence>
<dbReference type="Proteomes" id="UP001501508">
    <property type="component" value="Unassembled WGS sequence"/>
</dbReference>
<organism evidence="1 2">
    <name type="scientific">Ravibacter arvi</name>
    <dbReference type="NCBI Taxonomy" id="2051041"/>
    <lineage>
        <taxon>Bacteria</taxon>
        <taxon>Pseudomonadati</taxon>
        <taxon>Bacteroidota</taxon>
        <taxon>Cytophagia</taxon>
        <taxon>Cytophagales</taxon>
        <taxon>Spirosomataceae</taxon>
        <taxon>Ravibacter</taxon>
    </lineage>
</organism>
<reference evidence="2" key="1">
    <citation type="journal article" date="2019" name="Int. J. Syst. Evol. Microbiol.">
        <title>The Global Catalogue of Microorganisms (GCM) 10K type strain sequencing project: providing services to taxonomists for standard genome sequencing and annotation.</title>
        <authorList>
            <consortium name="The Broad Institute Genomics Platform"/>
            <consortium name="The Broad Institute Genome Sequencing Center for Infectious Disease"/>
            <person name="Wu L."/>
            <person name="Ma J."/>
        </authorList>
    </citation>
    <scope>NUCLEOTIDE SEQUENCE [LARGE SCALE GENOMIC DNA]</scope>
    <source>
        <strain evidence="2">JCM 31920</strain>
    </source>
</reference>
<accession>A0ABP8MAF5</accession>
<evidence type="ECO:0000313" key="2">
    <source>
        <dbReference type="Proteomes" id="UP001501508"/>
    </source>
</evidence>
<proteinExistence type="predicted"/>